<dbReference type="GO" id="GO:0003735">
    <property type="term" value="F:structural constituent of ribosome"/>
    <property type="evidence" value="ECO:0007669"/>
    <property type="project" value="InterPro"/>
</dbReference>
<dbReference type="Pfam" id="PF17136">
    <property type="entry name" value="ribosomal_L24"/>
    <property type="match status" value="1"/>
</dbReference>
<dbReference type="NCBIfam" id="TIGR01079">
    <property type="entry name" value="rplX_bact"/>
    <property type="match status" value="1"/>
</dbReference>
<evidence type="ECO:0000256" key="1">
    <source>
        <dbReference type="ARBA" id="ARBA00010618"/>
    </source>
</evidence>
<dbReference type="Pfam" id="PF00467">
    <property type="entry name" value="KOW"/>
    <property type="match status" value="1"/>
</dbReference>
<dbReference type="GO" id="GO:0003723">
    <property type="term" value="F:RNA binding"/>
    <property type="evidence" value="ECO:0007669"/>
    <property type="project" value="InterPro"/>
</dbReference>
<gene>
    <name evidence="5" type="ORF">METZ01_LOCUS399788</name>
</gene>
<reference evidence="5" key="1">
    <citation type="submission" date="2018-05" db="EMBL/GenBank/DDBJ databases">
        <authorList>
            <person name="Lanie J.A."/>
            <person name="Ng W.-L."/>
            <person name="Kazmierczak K.M."/>
            <person name="Andrzejewski T.M."/>
            <person name="Davidsen T.M."/>
            <person name="Wayne K.J."/>
            <person name="Tettelin H."/>
            <person name="Glass J.I."/>
            <person name="Rusch D."/>
            <person name="Podicherti R."/>
            <person name="Tsui H.-C.T."/>
            <person name="Winkler M.E."/>
        </authorList>
    </citation>
    <scope>NUCLEOTIDE SEQUENCE</scope>
</reference>
<sequence length="113" mass="12292">ENCIYGTGGSLMRLKKGMTVRVTNGNHKGLEGKVLKVFPMNNRVIIEGINLIKRSSRPTQENPGGGFIEKEASLHESNVVVLHNGEPTKIGYKFLDDGTKVRISKKSGGEING</sequence>
<dbReference type="HAMAP" id="MF_01326_B">
    <property type="entry name" value="Ribosomal_uL24_B"/>
    <property type="match status" value="1"/>
</dbReference>
<organism evidence="5">
    <name type="scientific">marine metagenome</name>
    <dbReference type="NCBI Taxonomy" id="408172"/>
    <lineage>
        <taxon>unclassified sequences</taxon>
        <taxon>metagenomes</taxon>
        <taxon>ecological metagenomes</taxon>
    </lineage>
</organism>
<evidence type="ECO:0000256" key="2">
    <source>
        <dbReference type="ARBA" id="ARBA00022980"/>
    </source>
</evidence>
<dbReference type="InterPro" id="IPR005824">
    <property type="entry name" value="KOW"/>
</dbReference>
<proteinExistence type="inferred from homology"/>
<dbReference type="SUPFAM" id="SSF50104">
    <property type="entry name" value="Translation proteins SH3-like domain"/>
    <property type="match status" value="1"/>
</dbReference>
<accession>A0A382VKE4</accession>
<dbReference type="CDD" id="cd06089">
    <property type="entry name" value="KOW_RPL26"/>
    <property type="match status" value="1"/>
</dbReference>
<dbReference type="AlphaFoldDB" id="A0A382VKE4"/>
<dbReference type="GO" id="GO:0005840">
    <property type="term" value="C:ribosome"/>
    <property type="evidence" value="ECO:0007669"/>
    <property type="project" value="UniProtKB-KW"/>
</dbReference>
<feature type="non-terminal residue" evidence="5">
    <location>
        <position position="1"/>
    </location>
</feature>
<name>A0A382VKE4_9ZZZZ</name>
<dbReference type="InterPro" id="IPR057264">
    <property type="entry name" value="Ribosomal_uL24_C"/>
</dbReference>
<comment type="similarity">
    <text evidence="1">Belongs to the universal ribosomal protein uL24 family.</text>
</comment>
<dbReference type="InterPro" id="IPR041988">
    <property type="entry name" value="Ribosomal_uL24_KOW"/>
</dbReference>
<keyword evidence="2" id="KW-0689">Ribosomal protein</keyword>
<dbReference type="PANTHER" id="PTHR12903">
    <property type="entry name" value="MITOCHONDRIAL RIBOSOMAL PROTEIN L24"/>
    <property type="match status" value="1"/>
</dbReference>
<dbReference type="EMBL" id="UINC01152644">
    <property type="protein sequence ID" value="SVD46934.1"/>
    <property type="molecule type" value="Genomic_DNA"/>
</dbReference>
<evidence type="ECO:0000313" key="5">
    <source>
        <dbReference type="EMBL" id="SVD46934.1"/>
    </source>
</evidence>
<evidence type="ECO:0000259" key="4">
    <source>
        <dbReference type="SMART" id="SM00739"/>
    </source>
</evidence>
<evidence type="ECO:0000256" key="3">
    <source>
        <dbReference type="ARBA" id="ARBA00023274"/>
    </source>
</evidence>
<dbReference type="InterPro" id="IPR003256">
    <property type="entry name" value="Ribosomal_uL24"/>
</dbReference>
<dbReference type="Gene3D" id="2.30.30.30">
    <property type="match status" value="1"/>
</dbReference>
<dbReference type="GO" id="GO:0006412">
    <property type="term" value="P:translation"/>
    <property type="evidence" value="ECO:0007669"/>
    <property type="project" value="InterPro"/>
</dbReference>
<dbReference type="InterPro" id="IPR014722">
    <property type="entry name" value="Rib_uL2_dom2"/>
</dbReference>
<protein>
    <recommendedName>
        <fullName evidence="4">KOW domain-containing protein</fullName>
    </recommendedName>
</protein>
<feature type="domain" description="KOW" evidence="4">
    <location>
        <begin position="13"/>
        <end position="40"/>
    </location>
</feature>
<dbReference type="SMART" id="SM00739">
    <property type="entry name" value="KOW"/>
    <property type="match status" value="1"/>
</dbReference>
<keyword evidence="3" id="KW-0687">Ribonucleoprotein</keyword>
<dbReference type="InterPro" id="IPR008991">
    <property type="entry name" value="Translation_prot_SH3-like_sf"/>
</dbReference>
<dbReference type="GO" id="GO:1990904">
    <property type="term" value="C:ribonucleoprotein complex"/>
    <property type="evidence" value="ECO:0007669"/>
    <property type="project" value="UniProtKB-KW"/>
</dbReference>